<evidence type="ECO:0000313" key="3">
    <source>
        <dbReference type="Proteomes" id="UP000598488"/>
    </source>
</evidence>
<comment type="caution">
    <text evidence="2">The sequence shown here is derived from an EMBL/GenBank/DDBJ whole genome shotgun (WGS) entry which is preliminary data.</text>
</comment>
<feature type="transmembrane region" description="Helical" evidence="1">
    <location>
        <begin position="6"/>
        <end position="29"/>
    </location>
</feature>
<gene>
    <name evidence="2" type="ORF">JHD44_06665</name>
</gene>
<name>A0ABS0ZAV2_9GAMM</name>
<evidence type="ECO:0000256" key="1">
    <source>
        <dbReference type="SAM" id="Phobius"/>
    </source>
</evidence>
<keyword evidence="3" id="KW-1185">Reference proteome</keyword>
<proteinExistence type="predicted"/>
<keyword evidence="1" id="KW-0812">Transmembrane</keyword>
<sequence length="153" mass="17984">MFSNKAINVIFLFLLLLSVALVVFIFFVWNDQEKLDEIELVDKNDELNYWIDTCSIEHDGHTISVSGWGYLEDMPYIKHEVYVKSKTGGFYKLNTIRTKRVDARKFLKLEDEFDKIGFNSSLRILKENDFTKDIIFTMRGPYGKKANVEYTCK</sequence>
<dbReference type="RefSeq" id="WP_199461989.1">
    <property type="nucleotide sequence ID" value="NZ_JAEMUH010000005.1"/>
</dbReference>
<keyword evidence="1" id="KW-1133">Transmembrane helix</keyword>
<accession>A0ABS0ZAV2</accession>
<protein>
    <submittedName>
        <fullName evidence="2">Uncharacterized protein</fullName>
    </submittedName>
</protein>
<organism evidence="2 3">
    <name type="scientific">Marinomonas ostreistagni</name>
    <dbReference type="NCBI Taxonomy" id="359209"/>
    <lineage>
        <taxon>Bacteria</taxon>
        <taxon>Pseudomonadati</taxon>
        <taxon>Pseudomonadota</taxon>
        <taxon>Gammaproteobacteria</taxon>
        <taxon>Oceanospirillales</taxon>
        <taxon>Oceanospirillaceae</taxon>
        <taxon>Marinomonas</taxon>
    </lineage>
</organism>
<reference evidence="2 3" key="1">
    <citation type="submission" date="2020-12" db="EMBL/GenBank/DDBJ databases">
        <title>Comparative genome analysis of fungal antagonists Marinomonas ostreistagni 398 and M. spartinae 468.</title>
        <authorList>
            <person name="Fields J.L."/>
            <person name="Mavrodi O.V."/>
            <person name="Biber P.D."/>
            <person name="Indest K.J."/>
            <person name="Mavrodi D.V."/>
        </authorList>
    </citation>
    <scope>NUCLEOTIDE SEQUENCE [LARGE SCALE GENOMIC DNA]</scope>
    <source>
        <strain evidence="2 3">USM7</strain>
    </source>
</reference>
<dbReference type="EMBL" id="JAEMUH010000005">
    <property type="protein sequence ID" value="MBJ7550358.1"/>
    <property type="molecule type" value="Genomic_DNA"/>
</dbReference>
<evidence type="ECO:0000313" key="2">
    <source>
        <dbReference type="EMBL" id="MBJ7550358.1"/>
    </source>
</evidence>
<dbReference type="Proteomes" id="UP000598488">
    <property type="component" value="Unassembled WGS sequence"/>
</dbReference>
<keyword evidence="1" id="KW-0472">Membrane</keyword>